<dbReference type="NCBIfam" id="TIGR03953">
    <property type="entry name" value="rplD_bact"/>
    <property type="match status" value="1"/>
</dbReference>
<evidence type="ECO:0000256" key="3">
    <source>
        <dbReference type="ARBA" id="ARBA00023274"/>
    </source>
</evidence>
<dbReference type="InterPro" id="IPR013005">
    <property type="entry name" value="Ribosomal_uL4-like"/>
</dbReference>
<evidence type="ECO:0000256" key="4">
    <source>
        <dbReference type="ARBA" id="ARBA00040565"/>
    </source>
</evidence>
<dbReference type="eggNOG" id="KOG1624">
    <property type="taxonomic scope" value="Eukaryota"/>
</dbReference>
<dbReference type="PANTHER" id="PTHR10746:SF6">
    <property type="entry name" value="LARGE RIBOSOMAL SUBUNIT PROTEIN UL4M"/>
    <property type="match status" value="1"/>
</dbReference>
<keyword evidence="3" id="KW-0687">Ribonucleoprotein</keyword>
<dbReference type="EnsemblProtists" id="EOD35249">
    <property type="protein sequence ID" value="EOD35249"/>
    <property type="gene ID" value="EMIHUDRAFT_227547"/>
</dbReference>
<evidence type="ECO:0000256" key="1">
    <source>
        <dbReference type="ARBA" id="ARBA00010528"/>
    </source>
</evidence>
<name>A0A0D3KHL4_EMIH1</name>
<accession>A0A0D3KHL4</accession>
<keyword evidence="2" id="KW-0689">Ribosomal protein</keyword>
<dbReference type="SUPFAM" id="SSF52166">
    <property type="entry name" value="Ribosomal protein L4"/>
    <property type="match status" value="1"/>
</dbReference>
<evidence type="ECO:0000256" key="5">
    <source>
        <dbReference type="SAM" id="MobiDB-lite"/>
    </source>
</evidence>
<evidence type="ECO:0000256" key="2">
    <source>
        <dbReference type="ARBA" id="ARBA00022980"/>
    </source>
</evidence>
<feature type="region of interest" description="Disordered" evidence="5">
    <location>
        <begin position="110"/>
        <end position="151"/>
    </location>
</feature>
<keyword evidence="7" id="KW-1185">Reference proteome</keyword>
<dbReference type="InterPro" id="IPR023574">
    <property type="entry name" value="Ribosomal_uL4_dom_sf"/>
</dbReference>
<dbReference type="PANTHER" id="PTHR10746">
    <property type="entry name" value="50S RIBOSOMAL PROTEIN L4"/>
    <property type="match status" value="1"/>
</dbReference>
<protein>
    <recommendedName>
        <fullName evidence="4">Large ribosomal subunit protein uL4m</fullName>
    </recommendedName>
</protein>
<dbReference type="InterPro" id="IPR002136">
    <property type="entry name" value="Ribosomal_uL4"/>
</dbReference>
<dbReference type="GO" id="GO:0003735">
    <property type="term" value="F:structural constituent of ribosome"/>
    <property type="evidence" value="ECO:0007669"/>
    <property type="project" value="InterPro"/>
</dbReference>
<dbReference type="PaxDb" id="2903-EOD35249"/>
<dbReference type="KEGG" id="ehx:EMIHUDRAFT_227547"/>
<dbReference type="Pfam" id="PF00573">
    <property type="entry name" value="Ribosomal_L4"/>
    <property type="match status" value="1"/>
</dbReference>
<sequence>MAYVRHVAQTCPRRLLRGLASSARSWAVRRPFQQRNARRDDAFEPRLAPLVPSTAEPHVQAWVSDWEAAAGQADARAGIALLRSDVWDLPLRPDLVHRCVVAQHAALKQVHRAGKSRHEVRGGGRKPRPQKGTGKSRQGSIRAPQWRGGGVAFPRQRRDFAMSLPRRVVDAGTKVALSDKLRRSALLLVGRLALDEPKTSALLERLQRLGLSLPHTRAGGGHKAAARLAAQNIPGVSMCLAKDVSVLKLVSHSVLLLSLDGLRDLESRLGGPAPFPRRTWPPSAVLREWQAAN</sequence>
<dbReference type="Gene3D" id="3.40.1370.10">
    <property type="match status" value="1"/>
</dbReference>
<evidence type="ECO:0000313" key="7">
    <source>
        <dbReference type="Proteomes" id="UP000013827"/>
    </source>
</evidence>
<dbReference type="AlphaFoldDB" id="A0A0D3KHL4"/>
<dbReference type="Proteomes" id="UP000013827">
    <property type="component" value="Unassembled WGS sequence"/>
</dbReference>
<dbReference type="STRING" id="2903.R1FPB6"/>
<comment type="similarity">
    <text evidence="1">Belongs to the universal ribosomal protein uL4 family.</text>
</comment>
<dbReference type="GO" id="GO:0006412">
    <property type="term" value="P:translation"/>
    <property type="evidence" value="ECO:0007669"/>
    <property type="project" value="InterPro"/>
</dbReference>
<dbReference type="GO" id="GO:0005840">
    <property type="term" value="C:ribosome"/>
    <property type="evidence" value="ECO:0007669"/>
    <property type="project" value="UniProtKB-KW"/>
</dbReference>
<dbReference type="OMA" id="CAFNSIT"/>
<dbReference type="GO" id="GO:1990904">
    <property type="term" value="C:ribonucleoprotein complex"/>
    <property type="evidence" value="ECO:0007669"/>
    <property type="project" value="UniProtKB-KW"/>
</dbReference>
<reference evidence="7" key="1">
    <citation type="journal article" date="2013" name="Nature">
        <title>Pan genome of the phytoplankton Emiliania underpins its global distribution.</title>
        <authorList>
            <person name="Read B.A."/>
            <person name="Kegel J."/>
            <person name="Klute M.J."/>
            <person name="Kuo A."/>
            <person name="Lefebvre S.C."/>
            <person name="Maumus F."/>
            <person name="Mayer C."/>
            <person name="Miller J."/>
            <person name="Monier A."/>
            <person name="Salamov A."/>
            <person name="Young J."/>
            <person name="Aguilar M."/>
            <person name="Claverie J.M."/>
            <person name="Frickenhaus S."/>
            <person name="Gonzalez K."/>
            <person name="Herman E.K."/>
            <person name="Lin Y.C."/>
            <person name="Napier J."/>
            <person name="Ogata H."/>
            <person name="Sarno A.F."/>
            <person name="Shmutz J."/>
            <person name="Schroeder D."/>
            <person name="de Vargas C."/>
            <person name="Verret F."/>
            <person name="von Dassow P."/>
            <person name="Valentin K."/>
            <person name="Van de Peer Y."/>
            <person name="Wheeler G."/>
            <person name="Dacks J.B."/>
            <person name="Delwiche C.F."/>
            <person name="Dyhrman S.T."/>
            <person name="Glockner G."/>
            <person name="John U."/>
            <person name="Richards T."/>
            <person name="Worden A.Z."/>
            <person name="Zhang X."/>
            <person name="Grigoriev I.V."/>
            <person name="Allen A.E."/>
            <person name="Bidle K."/>
            <person name="Borodovsky M."/>
            <person name="Bowler C."/>
            <person name="Brownlee C."/>
            <person name="Cock J.M."/>
            <person name="Elias M."/>
            <person name="Gladyshev V.N."/>
            <person name="Groth M."/>
            <person name="Guda C."/>
            <person name="Hadaegh A."/>
            <person name="Iglesias-Rodriguez M.D."/>
            <person name="Jenkins J."/>
            <person name="Jones B.M."/>
            <person name="Lawson T."/>
            <person name="Leese F."/>
            <person name="Lindquist E."/>
            <person name="Lobanov A."/>
            <person name="Lomsadze A."/>
            <person name="Malik S.B."/>
            <person name="Marsh M.E."/>
            <person name="Mackinder L."/>
            <person name="Mock T."/>
            <person name="Mueller-Roeber B."/>
            <person name="Pagarete A."/>
            <person name="Parker M."/>
            <person name="Probert I."/>
            <person name="Quesneville H."/>
            <person name="Raines C."/>
            <person name="Rensing S.A."/>
            <person name="Riano-Pachon D.M."/>
            <person name="Richier S."/>
            <person name="Rokitta S."/>
            <person name="Shiraiwa Y."/>
            <person name="Soanes D.M."/>
            <person name="van der Giezen M."/>
            <person name="Wahlund T.M."/>
            <person name="Williams B."/>
            <person name="Wilson W."/>
            <person name="Wolfe G."/>
            <person name="Wurch L.L."/>
        </authorList>
    </citation>
    <scope>NUCLEOTIDE SEQUENCE</scope>
</reference>
<dbReference type="HOGENOM" id="CLU_951355_0_0_1"/>
<organism evidence="6 7">
    <name type="scientific">Emiliania huxleyi (strain CCMP1516)</name>
    <dbReference type="NCBI Taxonomy" id="280463"/>
    <lineage>
        <taxon>Eukaryota</taxon>
        <taxon>Haptista</taxon>
        <taxon>Haptophyta</taxon>
        <taxon>Prymnesiophyceae</taxon>
        <taxon>Isochrysidales</taxon>
        <taxon>Noelaerhabdaceae</taxon>
        <taxon>Emiliania</taxon>
    </lineage>
</organism>
<proteinExistence type="inferred from homology"/>
<dbReference type="RefSeq" id="XP_005787678.1">
    <property type="nucleotide sequence ID" value="XM_005787621.1"/>
</dbReference>
<evidence type="ECO:0000313" key="6">
    <source>
        <dbReference type="EnsemblProtists" id="EOD35249"/>
    </source>
</evidence>
<reference evidence="6" key="2">
    <citation type="submission" date="2024-10" db="UniProtKB">
        <authorList>
            <consortium name="EnsemblProtists"/>
        </authorList>
    </citation>
    <scope>IDENTIFICATION</scope>
</reference>
<dbReference type="GeneID" id="17280517"/>